<keyword evidence="1" id="KW-1133">Transmembrane helix</keyword>
<keyword evidence="1" id="KW-0812">Transmembrane</keyword>
<reference evidence="2 3" key="1">
    <citation type="submission" date="2020-11" db="EMBL/GenBank/DDBJ databases">
        <title>Winogradskyella marina sp. nov., isolated from marine sediment.</title>
        <authorList>
            <person name="Bo J."/>
            <person name="Wang S."/>
            <person name="Song X."/>
            <person name="Du Z."/>
        </authorList>
    </citation>
    <scope>NUCLEOTIDE SEQUENCE [LARGE SCALE GENOMIC DNA]</scope>
    <source>
        <strain evidence="2 3">F6397</strain>
    </source>
</reference>
<evidence type="ECO:0000256" key="1">
    <source>
        <dbReference type="SAM" id="Phobius"/>
    </source>
</evidence>
<gene>
    <name evidence="2" type="ORF">ITJ86_07420</name>
</gene>
<feature type="transmembrane region" description="Helical" evidence="1">
    <location>
        <begin position="72"/>
        <end position="95"/>
    </location>
</feature>
<comment type="caution">
    <text evidence="2">The sequence shown here is derived from an EMBL/GenBank/DDBJ whole genome shotgun (WGS) entry which is preliminary data.</text>
</comment>
<evidence type="ECO:0008006" key="4">
    <source>
        <dbReference type="Google" id="ProtNLM"/>
    </source>
</evidence>
<dbReference type="RefSeq" id="WP_195871002.1">
    <property type="nucleotide sequence ID" value="NZ_JADOET010000005.1"/>
</dbReference>
<dbReference type="SUPFAM" id="SSF57783">
    <property type="entry name" value="Zinc beta-ribbon"/>
    <property type="match status" value="1"/>
</dbReference>
<accession>A0ABS0EH34</accession>
<sequence length="100" mass="11921">MASHIKCPNCGIYNTNKAYCTNCNTLLSYKKRRELAFEKAEKERRERERIQKEESPSFYNKYKDHRYLVVRVFVRVFHSIWMGFIAIGMFIAWVFSAIAA</sequence>
<evidence type="ECO:0000313" key="2">
    <source>
        <dbReference type="EMBL" id="MBF8149724.1"/>
    </source>
</evidence>
<protein>
    <recommendedName>
        <fullName evidence="4">Zinc ribbon domain-containing protein</fullName>
    </recommendedName>
</protein>
<evidence type="ECO:0000313" key="3">
    <source>
        <dbReference type="Proteomes" id="UP000611215"/>
    </source>
</evidence>
<keyword evidence="1" id="KW-0472">Membrane</keyword>
<keyword evidence="3" id="KW-1185">Reference proteome</keyword>
<dbReference type="EMBL" id="JADOET010000005">
    <property type="protein sequence ID" value="MBF8149724.1"/>
    <property type="molecule type" value="Genomic_DNA"/>
</dbReference>
<proteinExistence type="predicted"/>
<organism evidence="2 3">
    <name type="scientific">Winogradskyella marina</name>
    <dbReference type="NCBI Taxonomy" id="2785530"/>
    <lineage>
        <taxon>Bacteria</taxon>
        <taxon>Pseudomonadati</taxon>
        <taxon>Bacteroidota</taxon>
        <taxon>Flavobacteriia</taxon>
        <taxon>Flavobacteriales</taxon>
        <taxon>Flavobacteriaceae</taxon>
        <taxon>Winogradskyella</taxon>
    </lineage>
</organism>
<dbReference type="Proteomes" id="UP000611215">
    <property type="component" value="Unassembled WGS sequence"/>
</dbReference>
<name>A0ABS0EH34_9FLAO</name>